<evidence type="ECO:0000256" key="3">
    <source>
        <dbReference type="ARBA" id="ARBA00022723"/>
    </source>
</evidence>
<dbReference type="PANTHER" id="PTHR43397">
    <property type="entry name" value="ERGOTHIONEINE BIOSYNTHESIS PROTEIN 1"/>
    <property type="match status" value="1"/>
</dbReference>
<gene>
    <name evidence="9" type="ORF">BP01DRAFT_302335</name>
</gene>
<dbReference type="Gene3D" id="3.60.40.10">
    <property type="entry name" value="PPM-type phosphatase domain"/>
    <property type="match status" value="1"/>
</dbReference>
<dbReference type="InterPro" id="IPR051128">
    <property type="entry name" value="EgtD_Methyltrsf_superfamily"/>
</dbReference>
<proteinExistence type="inferred from homology"/>
<dbReference type="STRING" id="1450539.A0A318ZS39"/>
<dbReference type="Proteomes" id="UP000248349">
    <property type="component" value="Unassembled WGS sequence"/>
</dbReference>
<accession>A0A318ZS39</accession>
<evidence type="ECO:0000256" key="5">
    <source>
        <dbReference type="ARBA" id="ARBA00022912"/>
    </source>
</evidence>
<dbReference type="InterPro" id="IPR036457">
    <property type="entry name" value="PPM-type-like_dom_sf"/>
</dbReference>
<reference evidence="9 10" key="1">
    <citation type="submission" date="2016-12" db="EMBL/GenBank/DDBJ databases">
        <title>The genomes of Aspergillus section Nigri reveals drivers in fungal speciation.</title>
        <authorList>
            <consortium name="DOE Joint Genome Institute"/>
            <person name="Vesth T.C."/>
            <person name="Nybo J."/>
            <person name="Theobald S."/>
            <person name="Brandl J."/>
            <person name="Frisvad J.C."/>
            <person name="Nielsen K.F."/>
            <person name="Lyhne E.K."/>
            <person name="Kogle M.E."/>
            <person name="Kuo A."/>
            <person name="Riley R."/>
            <person name="Clum A."/>
            <person name="Nolan M."/>
            <person name="Lipzen A."/>
            <person name="Salamov A."/>
            <person name="Henrissat B."/>
            <person name="Wiebenga A."/>
            <person name="De Vries R.P."/>
            <person name="Grigoriev I.V."/>
            <person name="Mortensen U.H."/>
            <person name="Andersen M.R."/>
            <person name="Baker S.E."/>
        </authorList>
    </citation>
    <scope>NUCLEOTIDE SEQUENCE [LARGE SCALE GENOMIC DNA]</scope>
    <source>
        <strain evidence="9 10">JOP 1030-1</strain>
    </source>
</reference>
<keyword evidence="1" id="KW-0489">Methyltransferase</keyword>
<dbReference type="NCBIfam" id="TIGR03439">
    <property type="entry name" value="methyl_EasF"/>
    <property type="match status" value="1"/>
</dbReference>
<dbReference type="Pfam" id="PF00481">
    <property type="entry name" value="PP2C"/>
    <property type="match status" value="1"/>
</dbReference>
<dbReference type="InterPro" id="IPR000222">
    <property type="entry name" value="PP2C_BS"/>
</dbReference>
<evidence type="ECO:0000256" key="2">
    <source>
        <dbReference type="ARBA" id="ARBA00022679"/>
    </source>
</evidence>
<dbReference type="InterPro" id="IPR019257">
    <property type="entry name" value="MeTrfase_dom"/>
</dbReference>
<dbReference type="OrthoDB" id="659at2759"/>
<name>A0A318ZS39_9EURO</name>
<keyword evidence="5 6" id="KW-0904">Protein phosphatase</keyword>
<sequence>MRQAQGSRPSQQDQYTILPPEAFWNQTDQLALFAVYDGHGSSKVAKHARDNIPRYLKESHALAKGEYEEAIAEAIHKEEEQLLHEFWAGEDKHAQAGTTMALVILNLKRGVLVVGNVGDSDVVLGEVKVGEGGKGVEVTRLSTTHKPENAGERHRVELAGGSVNTDSGTARIGALNMSRALGDLQYKTPLNNMTERGKRSSYEGENPGDESPLGDFISSEPALNRVELRDHSRYVLALLSDGVTNVLDDATILNRICELQQSGFDAQRAAENITEGSTSLPGSDNASCVAVFFEGLKFEVHITHFHPLPATMFENIVQPQLKSRPHLPTPSVGPQASSNIIDIRTDKNESQLRESLQETVQAACQGKAAMPDLLLWDEQGLRYFEDVTFSPHYYLTSEEIGLLEKYKYQIAQYIPSGSTVVELGSGNLRKVKILLEALDEMGHEVDYFALDVSFAELQRTLSMVPPGVFRHVRCFGLLGTYDDGREWLQQPDIRSRPQTILSLGSTLGSFQRADAAAFLAGFVHGDADGENRPSFLLGLDGCKDGDRVLAAYNDPEGVNRRFIKHGLERANEVLAQAVFALDRWDVVGRWNAENGSHDQYYLATGDTTLAGREVPAGMRIRAVQSHKWDADDRKTLCERAGLEEVDGWASESQYSECSLSG</sequence>
<evidence type="ECO:0000259" key="8">
    <source>
        <dbReference type="PROSITE" id="PS51746"/>
    </source>
</evidence>
<keyword evidence="2" id="KW-0808">Transferase</keyword>
<keyword evidence="4 6" id="KW-0378">Hydrolase</keyword>
<keyword evidence="3" id="KW-0479">Metal-binding</keyword>
<evidence type="ECO:0000256" key="1">
    <source>
        <dbReference type="ARBA" id="ARBA00022603"/>
    </source>
</evidence>
<dbReference type="PROSITE" id="PS51746">
    <property type="entry name" value="PPM_2"/>
    <property type="match status" value="1"/>
</dbReference>
<dbReference type="AlphaFoldDB" id="A0A318ZS39"/>
<dbReference type="SMART" id="SM00332">
    <property type="entry name" value="PP2Cc"/>
    <property type="match status" value="1"/>
</dbReference>
<feature type="region of interest" description="Disordered" evidence="7">
    <location>
        <begin position="189"/>
        <end position="217"/>
    </location>
</feature>
<evidence type="ECO:0000313" key="10">
    <source>
        <dbReference type="Proteomes" id="UP000248349"/>
    </source>
</evidence>
<dbReference type="PROSITE" id="PS01032">
    <property type="entry name" value="PPM_1"/>
    <property type="match status" value="1"/>
</dbReference>
<comment type="similarity">
    <text evidence="6">Belongs to the PP2C family.</text>
</comment>
<dbReference type="Gene3D" id="3.40.50.150">
    <property type="entry name" value="Vaccinia Virus protein VP39"/>
    <property type="match status" value="1"/>
</dbReference>
<dbReference type="InterPro" id="IPR029063">
    <property type="entry name" value="SAM-dependent_MTases_sf"/>
</dbReference>
<dbReference type="InterPro" id="IPR017805">
    <property type="entry name" value="SAM_MeTrfase_EasF-type_put"/>
</dbReference>
<dbReference type="GO" id="GO:0004721">
    <property type="term" value="F:phosphoprotein phosphatase activity"/>
    <property type="evidence" value="ECO:0007669"/>
    <property type="project" value="UniProtKB-KW"/>
</dbReference>
<dbReference type="RefSeq" id="XP_025428880.1">
    <property type="nucleotide sequence ID" value="XM_025572068.1"/>
</dbReference>
<evidence type="ECO:0000256" key="6">
    <source>
        <dbReference type="RuleBase" id="RU003465"/>
    </source>
</evidence>
<keyword evidence="10" id="KW-1185">Reference proteome</keyword>
<dbReference type="EMBL" id="KZ821248">
    <property type="protein sequence ID" value="PYH42898.1"/>
    <property type="molecule type" value="Genomic_DNA"/>
</dbReference>
<dbReference type="GO" id="GO:0046872">
    <property type="term" value="F:metal ion binding"/>
    <property type="evidence" value="ECO:0007669"/>
    <property type="project" value="UniProtKB-KW"/>
</dbReference>
<dbReference type="SUPFAM" id="SSF81606">
    <property type="entry name" value="PP2C-like"/>
    <property type="match status" value="1"/>
</dbReference>
<dbReference type="GO" id="GO:0008168">
    <property type="term" value="F:methyltransferase activity"/>
    <property type="evidence" value="ECO:0007669"/>
    <property type="project" value="UniProtKB-KW"/>
</dbReference>
<dbReference type="Pfam" id="PF10017">
    <property type="entry name" value="Methyltransf_33"/>
    <property type="match status" value="1"/>
</dbReference>
<dbReference type="PANTHER" id="PTHR43397:SF2">
    <property type="entry name" value="HISTIDINE-SPECIFIC METHYLTRANSFERASE SAM-DEPENDENT DOMAIN-CONTAINING PROTEIN"/>
    <property type="match status" value="1"/>
</dbReference>
<protein>
    <recommendedName>
        <fullName evidence="8">PPM-type phosphatase domain-containing protein</fullName>
    </recommendedName>
</protein>
<dbReference type="GO" id="GO:0032259">
    <property type="term" value="P:methylation"/>
    <property type="evidence" value="ECO:0007669"/>
    <property type="project" value="UniProtKB-KW"/>
</dbReference>
<feature type="domain" description="PPM-type phosphatase" evidence="8">
    <location>
        <begin position="1"/>
        <end position="293"/>
    </location>
</feature>
<evidence type="ECO:0000256" key="7">
    <source>
        <dbReference type="SAM" id="MobiDB-lite"/>
    </source>
</evidence>
<evidence type="ECO:0000256" key="4">
    <source>
        <dbReference type="ARBA" id="ARBA00022801"/>
    </source>
</evidence>
<organism evidence="9 10">
    <name type="scientific">Aspergillus saccharolyticus JOP 1030-1</name>
    <dbReference type="NCBI Taxonomy" id="1450539"/>
    <lineage>
        <taxon>Eukaryota</taxon>
        <taxon>Fungi</taxon>
        <taxon>Dikarya</taxon>
        <taxon>Ascomycota</taxon>
        <taxon>Pezizomycotina</taxon>
        <taxon>Eurotiomycetes</taxon>
        <taxon>Eurotiomycetidae</taxon>
        <taxon>Eurotiales</taxon>
        <taxon>Aspergillaceae</taxon>
        <taxon>Aspergillus</taxon>
        <taxon>Aspergillus subgen. Circumdati</taxon>
    </lineage>
</organism>
<dbReference type="InterPro" id="IPR001932">
    <property type="entry name" value="PPM-type_phosphatase-like_dom"/>
</dbReference>
<dbReference type="GeneID" id="37073296"/>
<dbReference type="CDD" id="cd00143">
    <property type="entry name" value="PP2Cc"/>
    <property type="match status" value="1"/>
</dbReference>
<evidence type="ECO:0000313" key="9">
    <source>
        <dbReference type="EMBL" id="PYH42898.1"/>
    </source>
</evidence>